<protein>
    <submittedName>
        <fullName evidence="2">Uncharacterized protein</fullName>
    </submittedName>
</protein>
<organism evidence="2 3">
    <name type="scientific">Nonomuraea recticatena</name>
    <dbReference type="NCBI Taxonomy" id="46178"/>
    <lineage>
        <taxon>Bacteria</taxon>
        <taxon>Bacillati</taxon>
        <taxon>Actinomycetota</taxon>
        <taxon>Actinomycetes</taxon>
        <taxon>Streptosporangiales</taxon>
        <taxon>Streptosporangiaceae</taxon>
        <taxon>Nonomuraea</taxon>
    </lineage>
</organism>
<gene>
    <name evidence="2" type="ORF">GCM10010412_018640</name>
</gene>
<feature type="compositionally biased region" description="Low complexity" evidence="1">
    <location>
        <begin position="56"/>
        <end position="69"/>
    </location>
</feature>
<proteinExistence type="predicted"/>
<reference evidence="3" key="1">
    <citation type="journal article" date="2019" name="Int. J. Syst. Evol. Microbiol.">
        <title>The Global Catalogue of Microorganisms (GCM) 10K type strain sequencing project: providing services to taxonomists for standard genome sequencing and annotation.</title>
        <authorList>
            <consortium name="The Broad Institute Genomics Platform"/>
            <consortium name="The Broad Institute Genome Sequencing Center for Infectious Disease"/>
            <person name="Wu L."/>
            <person name="Ma J."/>
        </authorList>
    </citation>
    <scope>NUCLEOTIDE SEQUENCE [LARGE SCALE GENOMIC DNA]</scope>
    <source>
        <strain evidence="3">JCM 6835</strain>
    </source>
</reference>
<feature type="compositionally biased region" description="Low complexity" evidence="1">
    <location>
        <begin position="123"/>
        <end position="137"/>
    </location>
</feature>
<keyword evidence="3" id="KW-1185">Reference proteome</keyword>
<feature type="region of interest" description="Disordered" evidence="1">
    <location>
        <begin position="56"/>
        <end position="158"/>
    </location>
</feature>
<dbReference type="Proteomes" id="UP001501666">
    <property type="component" value="Unassembled WGS sequence"/>
</dbReference>
<comment type="caution">
    <text evidence="2">The sequence shown here is derived from an EMBL/GenBank/DDBJ whole genome shotgun (WGS) entry which is preliminary data.</text>
</comment>
<evidence type="ECO:0000313" key="2">
    <source>
        <dbReference type="EMBL" id="GAA2651951.1"/>
    </source>
</evidence>
<dbReference type="RefSeq" id="WP_379505292.1">
    <property type="nucleotide sequence ID" value="NZ_JBHTEV010000001.1"/>
</dbReference>
<evidence type="ECO:0000313" key="3">
    <source>
        <dbReference type="Proteomes" id="UP001501666"/>
    </source>
</evidence>
<sequence length="158" mass="15138">MGSARGGWGRGGPVATSLSGLSTVLRGRRRCSGSCSASRAVSGDAVGELYGLRPLGQAAASPSTGSSSGVGEANGGIPHGEATGSPRAWSSLGPGGACRILGSSGAPDPPEGLASPAECPSRLPGSPGVPASGVRGSSSGGRRGERGSLGPEATRRTS</sequence>
<name>A0ABP6DSJ9_9ACTN</name>
<evidence type="ECO:0000256" key="1">
    <source>
        <dbReference type="SAM" id="MobiDB-lite"/>
    </source>
</evidence>
<accession>A0ABP6DSJ9</accession>
<dbReference type="EMBL" id="BAAATE010000004">
    <property type="protein sequence ID" value="GAA2651951.1"/>
    <property type="molecule type" value="Genomic_DNA"/>
</dbReference>